<comment type="caution">
    <text evidence="6">The sequence shown here is derived from an EMBL/GenBank/DDBJ whole genome shotgun (WGS) entry which is preliminary data.</text>
</comment>
<gene>
    <name evidence="6" type="ORF">HQ603_15510</name>
</gene>
<keyword evidence="2" id="KW-0479">Metal-binding</keyword>
<evidence type="ECO:0000256" key="2">
    <source>
        <dbReference type="ARBA" id="ARBA00022723"/>
    </source>
</evidence>
<dbReference type="SUPFAM" id="SSF50022">
    <property type="entry name" value="ISP domain"/>
    <property type="match status" value="1"/>
</dbReference>
<proteinExistence type="predicted"/>
<dbReference type="EMBL" id="JABUBU010000019">
    <property type="protein sequence ID" value="MBY6368161.1"/>
    <property type="molecule type" value="Genomic_DNA"/>
</dbReference>
<sequence length="103" mass="11076">MSEERQVLAVGTLPDGTPFTVGNVCRHQLATLGRGRVTDRGCLECPSHRAEYDVRTGKMDTGPQGMVFGFPPYSAAVRAIGSLVPLSTRRVSLLDGWICLVDG</sequence>
<evidence type="ECO:0000259" key="5">
    <source>
        <dbReference type="PROSITE" id="PS51296"/>
    </source>
</evidence>
<evidence type="ECO:0000256" key="4">
    <source>
        <dbReference type="ARBA" id="ARBA00023014"/>
    </source>
</evidence>
<evidence type="ECO:0000256" key="3">
    <source>
        <dbReference type="ARBA" id="ARBA00023004"/>
    </source>
</evidence>
<evidence type="ECO:0000256" key="1">
    <source>
        <dbReference type="ARBA" id="ARBA00022714"/>
    </source>
</evidence>
<dbReference type="Gene3D" id="2.102.10.10">
    <property type="entry name" value="Rieske [2Fe-2S] iron-sulphur domain"/>
    <property type="match status" value="1"/>
</dbReference>
<protein>
    <submittedName>
        <fullName evidence="6">Rieske 2Fe-2S domain-containing protein</fullName>
    </submittedName>
</protein>
<dbReference type="InterPro" id="IPR036922">
    <property type="entry name" value="Rieske_2Fe-2S_sf"/>
</dbReference>
<dbReference type="Proteomes" id="UP000825228">
    <property type="component" value="Unassembled WGS sequence"/>
</dbReference>
<dbReference type="PROSITE" id="PS51296">
    <property type="entry name" value="RIESKE"/>
    <property type="match status" value="1"/>
</dbReference>
<dbReference type="InterPro" id="IPR017941">
    <property type="entry name" value="Rieske_2Fe-2S"/>
</dbReference>
<evidence type="ECO:0000313" key="7">
    <source>
        <dbReference type="Proteomes" id="UP000825228"/>
    </source>
</evidence>
<name>A0ABS7P6W7_9NOCA</name>
<feature type="domain" description="Rieske" evidence="5">
    <location>
        <begin position="1"/>
        <end position="64"/>
    </location>
</feature>
<keyword evidence="4" id="KW-0411">Iron-sulfur</keyword>
<reference evidence="6 7" key="1">
    <citation type="submission" date="2020-06" db="EMBL/GenBank/DDBJ databases">
        <title>Taxonomy, biology and ecology of Rhodococcus bacteria occurring in California pistachio and other woody hosts as revealed by genome sequence analyses.</title>
        <authorList>
            <person name="Gai Y."/>
            <person name="Riely B."/>
        </authorList>
    </citation>
    <scope>NUCLEOTIDE SEQUENCE [LARGE SCALE GENOMIC DNA]</scope>
    <source>
        <strain evidence="6 7">BP-281</strain>
    </source>
</reference>
<keyword evidence="7" id="KW-1185">Reference proteome</keyword>
<evidence type="ECO:0000313" key="6">
    <source>
        <dbReference type="EMBL" id="MBY6368161.1"/>
    </source>
</evidence>
<organism evidence="6 7">
    <name type="scientific">Rhodococcoides corynebacterioides</name>
    <dbReference type="NCBI Taxonomy" id="53972"/>
    <lineage>
        <taxon>Bacteria</taxon>
        <taxon>Bacillati</taxon>
        <taxon>Actinomycetota</taxon>
        <taxon>Actinomycetes</taxon>
        <taxon>Mycobacteriales</taxon>
        <taxon>Nocardiaceae</taxon>
        <taxon>Rhodococcoides</taxon>
    </lineage>
</organism>
<dbReference type="RefSeq" id="WP_222685611.1">
    <property type="nucleotide sequence ID" value="NZ_JABUBT010000031.1"/>
</dbReference>
<dbReference type="Pfam" id="PF00355">
    <property type="entry name" value="Rieske"/>
    <property type="match status" value="1"/>
</dbReference>
<accession>A0ABS7P6W7</accession>
<keyword evidence="1" id="KW-0001">2Fe-2S</keyword>
<keyword evidence="3" id="KW-0408">Iron</keyword>